<dbReference type="OrthoDB" id="8017763at2"/>
<dbReference type="Gene3D" id="2.60.120.10">
    <property type="entry name" value="Jelly Rolls"/>
    <property type="match status" value="1"/>
</dbReference>
<reference evidence="2 3" key="1">
    <citation type="submission" date="2019-08" db="EMBL/GenBank/DDBJ databases">
        <title>Bradyrhizobium hipponensis sp. nov., a rhizobium isolated from a Lupinus angustifolius root nodule in Tunisia.</title>
        <authorList>
            <person name="Off K."/>
            <person name="Rejili M."/>
            <person name="Mars M."/>
            <person name="Brachmann A."/>
            <person name="Marin M."/>
        </authorList>
    </citation>
    <scope>NUCLEOTIDE SEQUENCE [LARGE SCALE GENOMIC DNA]</scope>
    <source>
        <strain evidence="2 3">CTAW71</strain>
    </source>
</reference>
<keyword evidence="1" id="KW-0732">Signal</keyword>
<dbReference type="EMBL" id="VSSS01000001">
    <property type="protein sequence ID" value="TYM00277.1"/>
    <property type="molecule type" value="Genomic_DNA"/>
</dbReference>
<comment type="caution">
    <text evidence="2">The sequence shown here is derived from an EMBL/GenBank/DDBJ whole genome shotgun (WGS) entry which is preliminary data.</text>
</comment>
<accession>A0A5D3KTF7</accession>
<evidence type="ECO:0000313" key="3">
    <source>
        <dbReference type="Proteomes" id="UP000324758"/>
    </source>
</evidence>
<gene>
    <name evidence="2" type="ORF">FXB40_00060</name>
</gene>
<feature type="chain" id="PRO_5022692605" evidence="1">
    <location>
        <begin position="30"/>
        <end position="206"/>
    </location>
</feature>
<dbReference type="SUPFAM" id="SSF51182">
    <property type="entry name" value="RmlC-like cupins"/>
    <property type="match status" value="1"/>
</dbReference>
<name>A0A5D3KTF7_9BRAD</name>
<feature type="signal peptide" evidence="1">
    <location>
        <begin position="1"/>
        <end position="29"/>
    </location>
</feature>
<dbReference type="RefSeq" id="WP_148769932.1">
    <property type="nucleotide sequence ID" value="NZ_VSSS01000001.1"/>
</dbReference>
<dbReference type="InterPro" id="IPR011051">
    <property type="entry name" value="RmlC_Cupin_sf"/>
</dbReference>
<proteinExistence type="predicted"/>
<dbReference type="Proteomes" id="UP000324758">
    <property type="component" value="Unassembled WGS sequence"/>
</dbReference>
<protein>
    <submittedName>
        <fullName evidence="2">Cupin domain-containing protein</fullName>
    </submittedName>
</protein>
<evidence type="ECO:0000313" key="2">
    <source>
        <dbReference type="EMBL" id="TYM00277.1"/>
    </source>
</evidence>
<evidence type="ECO:0000256" key="1">
    <source>
        <dbReference type="SAM" id="SignalP"/>
    </source>
</evidence>
<organism evidence="2 3">
    <name type="scientific">Bradyrhizobium rifense</name>
    <dbReference type="NCBI Taxonomy" id="515499"/>
    <lineage>
        <taxon>Bacteria</taxon>
        <taxon>Pseudomonadati</taxon>
        <taxon>Pseudomonadota</taxon>
        <taxon>Alphaproteobacteria</taxon>
        <taxon>Hyphomicrobiales</taxon>
        <taxon>Nitrobacteraceae</taxon>
        <taxon>Bradyrhizobium</taxon>
    </lineage>
</organism>
<dbReference type="AlphaFoldDB" id="A0A5D3KTF7"/>
<sequence>MSPRRSGTCYLIASMVLLFAIAMVPPVAAEPGKFVVTQVAQKKLSGLPPGELYWRIENFPTLDLAQKAASTSPTSLAAEVSGKVWLFTLGSKGGPSPGGSKVAEIGPVPVFPAPEYLLQINHAGGPPGSRTPVHSHPGSESFYVLAGRVGQRTPHGVNRTEAGQSMVGHGPDMAMEVFSDGTTDLDQLVMFLLDATRPASVPAKLE</sequence>
<dbReference type="InterPro" id="IPR014710">
    <property type="entry name" value="RmlC-like_jellyroll"/>
</dbReference>
<keyword evidence="3" id="KW-1185">Reference proteome</keyword>